<gene>
    <name evidence="2" type="ORF">KHA90_10955</name>
</gene>
<dbReference type="PANTHER" id="PTHR38597">
    <property type="entry name" value="BLL3834 PROTEIN"/>
    <property type="match status" value="1"/>
</dbReference>
<dbReference type="PANTHER" id="PTHR38597:SF1">
    <property type="entry name" value="BLL3834 PROTEIN"/>
    <property type="match status" value="1"/>
</dbReference>
<dbReference type="Pfam" id="PF05559">
    <property type="entry name" value="DUF763"/>
    <property type="match status" value="1"/>
</dbReference>
<organism evidence="2 3">
    <name type="scientific">Flavobacterium psychroterrae</name>
    <dbReference type="NCBI Taxonomy" id="2133767"/>
    <lineage>
        <taxon>Bacteria</taxon>
        <taxon>Pseudomonadati</taxon>
        <taxon>Bacteroidota</taxon>
        <taxon>Flavobacteriia</taxon>
        <taxon>Flavobacteriales</taxon>
        <taxon>Flavobacteriaceae</taxon>
        <taxon>Flavobacterium</taxon>
    </lineage>
</organism>
<sequence length="413" mass="46245">MKRSGTADLPLHYGHVPLWLSERMAKLGFAIVETIAMEFSTSEVISKLSNPFWFQSFGAVMGMDWHSSGITTSVLGALKRSVNPHSKELGIYICGGKGKNSLLTPQELLYVGEKTGLDGNNLANCSRLTAKVDNTAIQDGFQLYQHNFIVDNKGQWAVIQQGMNPNSQTARRYHWHSPDLKSFINEPHTFIYGENQGTILNLTAQAATKSREGILELSKESPTKIMKEMQYLSMPAHHDVRMEDVNMKRLGAMLWATHENKPEDFEELLLLKGMGPRALQSLALVSEIIYGTPTRFEDPARFSFAHGGKDGHPFPVPVNIYDETIDTLQRAINRAKIGNSDKIDAIHKLSEISRKAEESFTPNTNFDALVQRERDESHKYGGRTIFGEAKPPKAKPSIPKIKPINPNNQLELF</sequence>
<accession>A0ABS5PBQ2</accession>
<evidence type="ECO:0000313" key="2">
    <source>
        <dbReference type="EMBL" id="MBS7231541.1"/>
    </source>
</evidence>
<dbReference type="EMBL" id="JAGYVZ010000009">
    <property type="protein sequence ID" value="MBS7231541.1"/>
    <property type="molecule type" value="Genomic_DNA"/>
</dbReference>
<keyword evidence="3" id="KW-1185">Reference proteome</keyword>
<feature type="region of interest" description="Disordered" evidence="1">
    <location>
        <begin position="382"/>
        <end position="413"/>
    </location>
</feature>
<dbReference type="Proteomes" id="UP000722625">
    <property type="component" value="Unassembled WGS sequence"/>
</dbReference>
<name>A0ABS5PBQ2_9FLAO</name>
<dbReference type="InterPro" id="IPR008482">
    <property type="entry name" value="DUF763"/>
</dbReference>
<dbReference type="RefSeq" id="WP_213299228.1">
    <property type="nucleotide sequence ID" value="NZ_JAGYVZ010000009.1"/>
</dbReference>
<evidence type="ECO:0000313" key="3">
    <source>
        <dbReference type="Proteomes" id="UP000722625"/>
    </source>
</evidence>
<proteinExistence type="predicted"/>
<evidence type="ECO:0000256" key="1">
    <source>
        <dbReference type="SAM" id="MobiDB-lite"/>
    </source>
</evidence>
<protein>
    <submittedName>
        <fullName evidence="2">DUF763 domain-containing protein</fullName>
    </submittedName>
</protein>
<reference evidence="2 3" key="1">
    <citation type="journal article" date="2018" name="Int. J. Syst. Evol. Microbiol.">
        <title>Flavobacterium chryseum sp. nov. and Flavobacterium psychroterrae sp. nov., novel environmental bacteria isolated from Antarctica.</title>
        <authorList>
            <person name="Kralova S."/>
            <person name="Svec P."/>
            <person name="Busse H.J."/>
            <person name="Stankova E."/>
            <person name="Vaczi P."/>
            <person name="Sedlacek I."/>
        </authorList>
    </citation>
    <scope>NUCLEOTIDE SEQUENCE [LARGE SCALE GENOMIC DNA]</scope>
    <source>
        <strain evidence="2 3">CCM 8827</strain>
    </source>
</reference>
<feature type="compositionally biased region" description="Low complexity" evidence="1">
    <location>
        <begin position="395"/>
        <end position="413"/>
    </location>
</feature>
<comment type="caution">
    <text evidence="2">The sequence shown here is derived from an EMBL/GenBank/DDBJ whole genome shotgun (WGS) entry which is preliminary data.</text>
</comment>